<sequence length="231" mass="26510">GLRRRFHVRRLRRRQLGEEDQRDGQDQAVAQEHRLPRGLDHRRLRRPGHLPGVHRHPAPPPADQRHTLRVPCPLPVVRQQRERLGAALHKPRARVRVLRPRHGRAGARDLHRRRLFADRHRRPLDVPELLRGHAGGGIQLVRGRARTFFQERAAVGNRSLSELHEDFVERTDRDIAERYPMTPKAALPLGYQPCRQAPPLYLAVENLSALPISPTPSPFFPGAPSSEEALR</sequence>
<protein>
    <submittedName>
        <fullName evidence="2">Uncharacterized protein</fullName>
    </submittedName>
</protein>
<dbReference type="EMBL" id="CAUYUJ010010065">
    <property type="protein sequence ID" value="CAK0828479.1"/>
    <property type="molecule type" value="Genomic_DNA"/>
</dbReference>
<accession>A0ABN9SBG9</accession>
<gene>
    <name evidence="2" type="ORF">PCOR1329_LOCUS27683</name>
</gene>
<keyword evidence="3" id="KW-1185">Reference proteome</keyword>
<proteinExistence type="predicted"/>
<feature type="non-terminal residue" evidence="2">
    <location>
        <position position="1"/>
    </location>
</feature>
<evidence type="ECO:0000313" key="3">
    <source>
        <dbReference type="Proteomes" id="UP001189429"/>
    </source>
</evidence>
<evidence type="ECO:0000256" key="1">
    <source>
        <dbReference type="SAM" id="MobiDB-lite"/>
    </source>
</evidence>
<feature type="non-terminal residue" evidence="2">
    <location>
        <position position="231"/>
    </location>
</feature>
<name>A0ABN9SBG9_9DINO</name>
<dbReference type="Proteomes" id="UP001189429">
    <property type="component" value="Unassembled WGS sequence"/>
</dbReference>
<feature type="region of interest" description="Disordered" evidence="1">
    <location>
        <begin position="17"/>
        <end position="68"/>
    </location>
</feature>
<feature type="compositionally biased region" description="Basic residues" evidence="1">
    <location>
        <begin position="42"/>
        <end position="57"/>
    </location>
</feature>
<feature type="compositionally biased region" description="Basic and acidic residues" evidence="1">
    <location>
        <begin position="17"/>
        <end position="41"/>
    </location>
</feature>
<comment type="caution">
    <text evidence="2">The sequence shown here is derived from an EMBL/GenBank/DDBJ whole genome shotgun (WGS) entry which is preliminary data.</text>
</comment>
<reference evidence="2" key="1">
    <citation type="submission" date="2023-10" db="EMBL/GenBank/DDBJ databases">
        <authorList>
            <person name="Chen Y."/>
            <person name="Shah S."/>
            <person name="Dougan E. K."/>
            <person name="Thang M."/>
            <person name="Chan C."/>
        </authorList>
    </citation>
    <scope>NUCLEOTIDE SEQUENCE [LARGE SCALE GENOMIC DNA]</scope>
</reference>
<evidence type="ECO:0000313" key="2">
    <source>
        <dbReference type="EMBL" id="CAK0828479.1"/>
    </source>
</evidence>
<organism evidence="2 3">
    <name type="scientific">Prorocentrum cordatum</name>
    <dbReference type="NCBI Taxonomy" id="2364126"/>
    <lineage>
        <taxon>Eukaryota</taxon>
        <taxon>Sar</taxon>
        <taxon>Alveolata</taxon>
        <taxon>Dinophyceae</taxon>
        <taxon>Prorocentrales</taxon>
        <taxon>Prorocentraceae</taxon>
        <taxon>Prorocentrum</taxon>
    </lineage>
</organism>